<evidence type="ECO:0000313" key="2">
    <source>
        <dbReference type="EMBL" id="CAF4538548.1"/>
    </source>
</evidence>
<name>A0A817QBT6_9BILA</name>
<dbReference type="EMBL" id="CAJOBO010005177">
    <property type="protein sequence ID" value="CAF4538548.1"/>
    <property type="molecule type" value="Genomic_DNA"/>
</dbReference>
<dbReference type="AlphaFoldDB" id="A0A817QBT6"/>
<evidence type="ECO:0000313" key="1">
    <source>
        <dbReference type="EMBL" id="CAF3191634.1"/>
    </source>
</evidence>
<evidence type="ECO:0000313" key="3">
    <source>
        <dbReference type="Proteomes" id="UP000663833"/>
    </source>
</evidence>
<sequence>MDSHSFCVNDIAAEKNKNREKYNKQRRSNYQHRTHLSKDIKPFEKKKIKQLKTKAKTQFGNNETYLQLKHHLFRIKPTRRDQEIPSVNDSPREIHQYDTFNFNFTLNPLLDDQLIAESNDNSFVFDQNISFSLNHNDESGIKKNYCDFFTLIILMVLIGYRNVLAFLAMKTLEYLSYIIIKALLLDSSQPYYYRYSLTFKIRLASLHSELACANLVN</sequence>
<dbReference type="Proteomes" id="UP000663851">
    <property type="component" value="Unassembled WGS sequence"/>
</dbReference>
<proteinExistence type="predicted"/>
<gene>
    <name evidence="2" type="ORF">HFQ381_LOCUS30181</name>
    <name evidence="1" type="ORF">LUA448_LOCUS1623</name>
</gene>
<organism evidence="1 3">
    <name type="scientific">Rotaria socialis</name>
    <dbReference type="NCBI Taxonomy" id="392032"/>
    <lineage>
        <taxon>Eukaryota</taxon>
        <taxon>Metazoa</taxon>
        <taxon>Spiralia</taxon>
        <taxon>Gnathifera</taxon>
        <taxon>Rotifera</taxon>
        <taxon>Eurotatoria</taxon>
        <taxon>Bdelloidea</taxon>
        <taxon>Philodinida</taxon>
        <taxon>Philodinidae</taxon>
        <taxon>Rotaria</taxon>
    </lineage>
</organism>
<accession>A0A817QBT6</accession>
<reference evidence="1" key="1">
    <citation type="submission" date="2021-02" db="EMBL/GenBank/DDBJ databases">
        <authorList>
            <person name="Nowell W R."/>
        </authorList>
    </citation>
    <scope>NUCLEOTIDE SEQUENCE</scope>
</reference>
<dbReference type="Proteomes" id="UP000663833">
    <property type="component" value="Unassembled WGS sequence"/>
</dbReference>
<dbReference type="EMBL" id="CAJNYD010000039">
    <property type="protein sequence ID" value="CAF3191634.1"/>
    <property type="molecule type" value="Genomic_DNA"/>
</dbReference>
<protein>
    <submittedName>
        <fullName evidence="1">Uncharacterized protein</fullName>
    </submittedName>
</protein>
<comment type="caution">
    <text evidence="1">The sequence shown here is derived from an EMBL/GenBank/DDBJ whole genome shotgun (WGS) entry which is preliminary data.</text>
</comment>